<evidence type="ECO:0000256" key="1">
    <source>
        <dbReference type="SAM" id="MobiDB-lite"/>
    </source>
</evidence>
<dbReference type="AlphaFoldDB" id="A0A1G6NQZ0"/>
<name>A0A1G6NQZ0_9PROT</name>
<organism evidence="2 3">
    <name type="scientific">Belnapia rosea</name>
    <dbReference type="NCBI Taxonomy" id="938405"/>
    <lineage>
        <taxon>Bacteria</taxon>
        <taxon>Pseudomonadati</taxon>
        <taxon>Pseudomonadota</taxon>
        <taxon>Alphaproteobacteria</taxon>
        <taxon>Acetobacterales</taxon>
        <taxon>Roseomonadaceae</taxon>
        <taxon>Belnapia</taxon>
    </lineage>
</organism>
<reference evidence="2 3" key="1">
    <citation type="submission" date="2016-10" db="EMBL/GenBank/DDBJ databases">
        <authorList>
            <person name="de Groot N.N."/>
        </authorList>
    </citation>
    <scope>NUCLEOTIDE SEQUENCE [LARGE SCALE GENOMIC DNA]</scope>
    <source>
        <strain evidence="2 3">CPCC 100156</strain>
    </source>
</reference>
<accession>A0A1G6NQZ0</accession>
<feature type="region of interest" description="Disordered" evidence="1">
    <location>
        <begin position="1"/>
        <end position="54"/>
    </location>
</feature>
<protein>
    <submittedName>
        <fullName evidence="2">Uncharacterized protein</fullName>
    </submittedName>
</protein>
<sequence length="54" mass="5290">MPIRAQTLRRLPPAGGAVPAPAAGQAAARGAGRMTPDGLHAAACPISSNPEAFA</sequence>
<dbReference type="STRING" id="938405.SAMN02927895_02903"/>
<keyword evidence="3" id="KW-1185">Reference proteome</keyword>
<feature type="compositionally biased region" description="Low complexity" evidence="1">
    <location>
        <begin position="9"/>
        <end position="33"/>
    </location>
</feature>
<evidence type="ECO:0000313" key="3">
    <source>
        <dbReference type="Proteomes" id="UP000198925"/>
    </source>
</evidence>
<dbReference type="Proteomes" id="UP000198925">
    <property type="component" value="Unassembled WGS sequence"/>
</dbReference>
<gene>
    <name evidence="2" type="ORF">SAMN04487779_1002101</name>
</gene>
<proteinExistence type="predicted"/>
<evidence type="ECO:0000313" key="2">
    <source>
        <dbReference type="EMBL" id="SDC69774.1"/>
    </source>
</evidence>
<dbReference type="EMBL" id="FMZX01000002">
    <property type="protein sequence ID" value="SDC69774.1"/>
    <property type="molecule type" value="Genomic_DNA"/>
</dbReference>